<organism evidence="3 4">
    <name type="scientific">Mycetocola zhadangensis</name>
    <dbReference type="NCBI Taxonomy" id="1164595"/>
    <lineage>
        <taxon>Bacteria</taxon>
        <taxon>Bacillati</taxon>
        <taxon>Actinomycetota</taxon>
        <taxon>Actinomycetes</taxon>
        <taxon>Micrococcales</taxon>
        <taxon>Microbacteriaceae</taxon>
        <taxon>Mycetocola</taxon>
    </lineage>
</organism>
<sequence length="324" mass="35121">MTRFGYTLMTEQSDPRELVRYAVAAENAGFDFEVSSDHYSPWLTEQGHAPFAWTVLGAVAQVTSRVELATFVTCPTMRYHPAVVAQSAATLQILAEGRFILGLGSGENLNEHVVGEGWPSVDVRQDMLEEAVTIIRELHTGQLVTWEGSYFRVDSARIWDVPDSGVPIGVAVSGEKSIARFAPLSDHFISTEPDPELVAGWRAAKGGTTDESRVIGQIPICWGPDKQKAISKAHEQFRWFAGGWAVNADLPTPAGFAGATQFVREEDVAESIACGPDLDEIAESARAFVDAGYTDIALIQVGNEGQDAFLADAAEPLLEKLRAL</sequence>
<dbReference type="InterPro" id="IPR050564">
    <property type="entry name" value="F420-G6PD/mer"/>
</dbReference>
<dbReference type="InterPro" id="IPR036661">
    <property type="entry name" value="Luciferase-like_sf"/>
</dbReference>
<keyword evidence="4" id="KW-1185">Reference proteome</keyword>
<dbReference type="CDD" id="cd01097">
    <property type="entry name" value="Tetrahydromethanopterin_reductase"/>
    <property type="match status" value="1"/>
</dbReference>
<dbReference type="AlphaFoldDB" id="A0A3L7JA23"/>
<gene>
    <name evidence="3" type="ORF">D9V28_05730</name>
</gene>
<protein>
    <submittedName>
        <fullName evidence="3">LLM class F420-dependent oxidoreductase</fullName>
    </submittedName>
</protein>
<dbReference type="PANTHER" id="PTHR43244">
    <property type="match status" value="1"/>
</dbReference>
<evidence type="ECO:0000313" key="4">
    <source>
        <dbReference type="Proteomes" id="UP000282460"/>
    </source>
</evidence>
<reference evidence="3 4" key="1">
    <citation type="submission" date="2018-10" db="EMBL/GenBank/DDBJ databases">
        <authorList>
            <person name="Li J."/>
        </authorList>
    </citation>
    <scope>NUCLEOTIDE SEQUENCE [LARGE SCALE GENOMIC DNA]</scope>
    <source>
        <strain evidence="3 4">ZD1-4</strain>
    </source>
</reference>
<dbReference type="GO" id="GO:0016705">
    <property type="term" value="F:oxidoreductase activity, acting on paired donors, with incorporation or reduction of molecular oxygen"/>
    <property type="evidence" value="ECO:0007669"/>
    <property type="project" value="InterPro"/>
</dbReference>
<dbReference type="RefSeq" id="WP_121658681.1">
    <property type="nucleotide sequence ID" value="NZ_BMEK01000001.1"/>
</dbReference>
<evidence type="ECO:0000259" key="2">
    <source>
        <dbReference type="Pfam" id="PF00296"/>
    </source>
</evidence>
<dbReference type="Gene3D" id="3.20.20.30">
    <property type="entry name" value="Luciferase-like domain"/>
    <property type="match status" value="1"/>
</dbReference>
<proteinExistence type="predicted"/>
<dbReference type="EMBL" id="RCWJ01000001">
    <property type="protein sequence ID" value="RLQ86321.1"/>
    <property type="molecule type" value="Genomic_DNA"/>
</dbReference>
<dbReference type="Proteomes" id="UP000282460">
    <property type="component" value="Unassembled WGS sequence"/>
</dbReference>
<dbReference type="Pfam" id="PF00296">
    <property type="entry name" value="Bac_luciferase"/>
    <property type="match status" value="1"/>
</dbReference>
<dbReference type="InterPro" id="IPR011251">
    <property type="entry name" value="Luciferase-like_dom"/>
</dbReference>
<comment type="caution">
    <text evidence="3">The sequence shown here is derived from an EMBL/GenBank/DDBJ whole genome shotgun (WGS) entry which is preliminary data.</text>
</comment>
<evidence type="ECO:0000313" key="3">
    <source>
        <dbReference type="EMBL" id="RLQ86321.1"/>
    </source>
</evidence>
<keyword evidence="1" id="KW-0560">Oxidoreductase</keyword>
<dbReference type="PANTHER" id="PTHR43244:SF1">
    <property type="entry name" value="5,10-METHYLENETETRAHYDROMETHANOPTERIN REDUCTASE"/>
    <property type="match status" value="1"/>
</dbReference>
<feature type="domain" description="Luciferase-like" evidence="2">
    <location>
        <begin position="4"/>
        <end position="294"/>
    </location>
</feature>
<dbReference type="OrthoDB" id="180193at2"/>
<dbReference type="NCBIfam" id="TIGR03557">
    <property type="entry name" value="F420_G6P_family"/>
    <property type="match status" value="1"/>
</dbReference>
<dbReference type="InterPro" id="IPR019945">
    <property type="entry name" value="F420_G6P_DH-rel"/>
</dbReference>
<accession>A0A3L7JA23</accession>
<name>A0A3L7JA23_9MICO</name>
<evidence type="ECO:0000256" key="1">
    <source>
        <dbReference type="ARBA" id="ARBA00023002"/>
    </source>
</evidence>
<dbReference type="SUPFAM" id="SSF51679">
    <property type="entry name" value="Bacterial luciferase-like"/>
    <property type="match status" value="1"/>
</dbReference>